<keyword evidence="4" id="KW-1185">Reference proteome</keyword>
<evidence type="ECO:0000313" key="4">
    <source>
        <dbReference type="Proteomes" id="UP000445000"/>
    </source>
</evidence>
<keyword evidence="2" id="KW-0732">Signal</keyword>
<gene>
    <name evidence="3" type="ORF">GCM10011487_63650</name>
</gene>
<name>A0A829YM32_9GAMM</name>
<organism evidence="3 4">
    <name type="scientific">Steroidobacter agaridevorans</name>
    <dbReference type="NCBI Taxonomy" id="2695856"/>
    <lineage>
        <taxon>Bacteria</taxon>
        <taxon>Pseudomonadati</taxon>
        <taxon>Pseudomonadota</taxon>
        <taxon>Gammaproteobacteria</taxon>
        <taxon>Steroidobacterales</taxon>
        <taxon>Steroidobacteraceae</taxon>
        <taxon>Steroidobacter</taxon>
    </lineage>
</organism>
<protein>
    <submittedName>
        <fullName evidence="3">Uncharacterized protein</fullName>
    </submittedName>
</protein>
<evidence type="ECO:0000313" key="3">
    <source>
        <dbReference type="EMBL" id="GFE84365.1"/>
    </source>
</evidence>
<accession>A0A829YM32</accession>
<sequence>MKLPAALRITALLLTIGLAAPAFAEESTLKEGAKDVGRAVGTAAREVGDVAKKVGKGVAEAAKEVGEAAKEGAKETKRAMQKDK</sequence>
<feature type="region of interest" description="Disordered" evidence="1">
    <location>
        <begin position="65"/>
        <end position="84"/>
    </location>
</feature>
<feature type="chain" id="PRO_5032799098" evidence="2">
    <location>
        <begin position="25"/>
        <end position="84"/>
    </location>
</feature>
<evidence type="ECO:0000256" key="1">
    <source>
        <dbReference type="SAM" id="MobiDB-lite"/>
    </source>
</evidence>
<comment type="caution">
    <text evidence="3">The sequence shown here is derived from an EMBL/GenBank/DDBJ whole genome shotgun (WGS) entry which is preliminary data.</text>
</comment>
<proteinExistence type="predicted"/>
<dbReference type="Proteomes" id="UP000445000">
    <property type="component" value="Unassembled WGS sequence"/>
</dbReference>
<dbReference type="AlphaFoldDB" id="A0A829YM32"/>
<dbReference type="EMBL" id="BLJN01000008">
    <property type="protein sequence ID" value="GFE84365.1"/>
    <property type="molecule type" value="Genomic_DNA"/>
</dbReference>
<reference evidence="4" key="1">
    <citation type="submission" date="2020-01" db="EMBL/GenBank/DDBJ databases">
        <title>'Steroidobacter agaridevorans' sp. nov., agar-degrading bacteria isolated from rhizosphere soils.</title>
        <authorList>
            <person name="Ikenaga M."/>
            <person name="Kataoka M."/>
            <person name="Murouchi A."/>
            <person name="Katsuragi S."/>
            <person name="Sakai M."/>
        </authorList>
    </citation>
    <scope>NUCLEOTIDE SEQUENCE [LARGE SCALE GENOMIC DNA]</scope>
    <source>
        <strain evidence="4">YU21-B</strain>
    </source>
</reference>
<evidence type="ECO:0000256" key="2">
    <source>
        <dbReference type="SAM" id="SignalP"/>
    </source>
</evidence>
<dbReference type="RefSeq" id="WP_161815947.1">
    <property type="nucleotide sequence ID" value="NZ_BLJN01000008.1"/>
</dbReference>
<feature type="signal peptide" evidence="2">
    <location>
        <begin position="1"/>
        <end position="24"/>
    </location>
</feature>